<dbReference type="VEuPathDB" id="FungiDB:JI435_101990"/>
<proteinExistence type="predicted"/>
<dbReference type="AlphaFoldDB" id="Q0UDG5"/>
<dbReference type="RefSeq" id="XP_001800480.1">
    <property type="nucleotide sequence ID" value="XM_001800428.1"/>
</dbReference>
<dbReference type="HOGENOM" id="CLU_1111712_0_0_1"/>
<evidence type="ECO:0000313" key="1">
    <source>
        <dbReference type="EMBL" id="EAT82534.1"/>
    </source>
</evidence>
<dbReference type="KEGG" id="pno:SNOG_10199"/>
<protein>
    <submittedName>
        <fullName evidence="1">Uncharacterized protein</fullName>
    </submittedName>
</protein>
<organism evidence="1 2">
    <name type="scientific">Phaeosphaeria nodorum (strain SN15 / ATCC MYA-4574 / FGSC 10173)</name>
    <name type="common">Glume blotch fungus</name>
    <name type="synonym">Parastagonospora nodorum</name>
    <dbReference type="NCBI Taxonomy" id="321614"/>
    <lineage>
        <taxon>Eukaryota</taxon>
        <taxon>Fungi</taxon>
        <taxon>Dikarya</taxon>
        <taxon>Ascomycota</taxon>
        <taxon>Pezizomycotina</taxon>
        <taxon>Dothideomycetes</taxon>
        <taxon>Pleosporomycetidae</taxon>
        <taxon>Pleosporales</taxon>
        <taxon>Pleosporineae</taxon>
        <taxon>Phaeosphaeriaceae</taxon>
        <taxon>Parastagonospora</taxon>
    </lineage>
</organism>
<name>Q0UDG5_PHANO</name>
<evidence type="ECO:0000313" key="2">
    <source>
        <dbReference type="Proteomes" id="UP000001055"/>
    </source>
</evidence>
<dbReference type="GeneID" id="5977386"/>
<accession>Q0UDG5</accession>
<gene>
    <name evidence="1" type="ORF">SNOG_10199</name>
</gene>
<sequence length="250" mass="27988">MADEDISEEVYFEPFNSPTLPPFIPTPSASKKPADDFSTLPLGAHTLFYLAIIAPHTDTYKIHGPATSFSHLLPRLEDVVSNSPRAIDKLEAIRNIEDVWGDKEKNLEFAERGFGTFVVEGQRGIYTVLKILREENRRVREELPAPVYVVSAHGPLVNEVGYVATTRLVGAFVGQRDAKGAAVRAMDEMVQGRKVSKRSEYWGKESKGGGMLMAMGAARRWEVRIAYEDQVHKRAKEEAEREGESVGWRI</sequence>
<dbReference type="Proteomes" id="UP000001055">
    <property type="component" value="Unassembled WGS sequence"/>
</dbReference>
<dbReference type="eggNOG" id="ENOG502R6VE">
    <property type="taxonomic scope" value="Eukaryota"/>
</dbReference>
<reference evidence="2" key="1">
    <citation type="journal article" date="2007" name="Plant Cell">
        <title>Dothideomycete-plant interactions illuminated by genome sequencing and EST analysis of the wheat pathogen Stagonospora nodorum.</title>
        <authorList>
            <person name="Hane J.K."/>
            <person name="Lowe R.G."/>
            <person name="Solomon P.S."/>
            <person name="Tan K.C."/>
            <person name="Schoch C.L."/>
            <person name="Spatafora J.W."/>
            <person name="Crous P.W."/>
            <person name="Kodira C."/>
            <person name="Birren B.W."/>
            <person name="Galagan J.E."/>
            <person name="Torriani S.F."/>
            <person name="McDonald B.A."/>
            <person name="Oliver R.P."/>
        </authorList>
    </citation>
    <scope>NUCLEOTIDE SEQUENCE [LARGE SCALE GENOMIC DNA]</scope>
    <source>
        <strain evidence="2">SN15 / ATCC MYA-4574 / FGSC 10173</strain>
    </source>
</reference>
<dbReference type="EMBL" id="CH445340">
    <property type="protein sequence ID" value="EAT82534.1"/>
    <property type="molecule type" value="Genomic_DNA"/>
</dbReference>
<dbReference type="OMA" id="WEVKVVY"/>
<dbReference type="InParanoid" id="Q0UDG5"/>